<dbReference type="GO" id="GO:0005886">
    <property type="term" value="C:plasma membrane"/>
    <property type="evidence" value="ECO:0007669"/>
    <property type="project" value="UniProtKB-SubCell"/>
</dbReference>
<organism evidence="7 8">
    <name type="scientific">Mycoplasmopsis gallinarum</name>
    <dbReference type="NCBI Taxonomy" id="29557"/>
    <lineage>
        <taxon>Bacteria</taxon>
        <taxon>Bacillati</taxon>
        <taxon>Mycoplasmatota</taxon>
        <taxon>Mycoplasmoidales</taxon>
        <taxon>Metamycoplasmataceae</taxon>
        <taxon>Mycoplasmopsis</taxon>
    </lineage>
</organism>
<comment type="caution">
    <text evidence="7">The sequence shown here is derived from an EMBL/GenBank/DDBJ whole genome shotgun (WGS) entry which is preliminary data.</text>
</comment>
<keyword evidence="4 5" id="KW-0472">Membrane</keyword>
<evidence type="ECO:0000313" key="7">
    <source>
        <dbReference type="EMBL" id="OAB48984.1"/>
    </source>
</evidence>
<dbReference type="PANTHER" id="PTHR43839">
    <property type="entry name" value="OPPC IN A BINDING PROTEIN-DEPENDENT TRANSPORT SYSTEM"/>
    <property type="match status" value="1"/>
</dbReference>
<feature type="transmembrane region" description="Helical" evidence="5">
    <location>
        <begin position="150"/>
        <end position="179"/>
    </location>
</feature>
<feature type="domain" description="ABC transmembrane type-1" evidence="6">
    <location>
        <begin position="155"/>
        <end position="344"/>
    </location>
</feature>
<comment type="subcellular location">
    <subcellularLocation>
        <location evidence="5">Cell membrane</location>
        <topology evidence="5">Multi-pass membrane protein</topology>
    </subcellularLocation>
    <subcellularLocation>
        <location evidence="1">Membrane</location>
        <topology evidence="1">Multi-pass membrane protein</topology>
    </subcellularLocation>
</comment>
<accession>A0A168RH82</accession>
<protein>
    <submittedName>
        <fullName evidence="7">Oligopeptide transport system permease protein OppC</fullName>
    </submittedName>
</protein>
<feature type="transmembrane region" description="Helical" evidence="5">
    <location>
        <begin position="217"/>
        <end position="236"/>
    </location>
</feature>
<evidence type="ECO:0000256" key="1">
    <source>
        <dbReference type="ARBA" id="ARBA00004141"/>
    </source>
</evidence>
<dbReference type="Gene3D" id="1.10.3720.10">
    <property type="entry name" value="MetI-like"/>
    <property type="match status" value="1"/>
</dbReference>
<dbReference type="PROSITE" id="PS50928">
    <property type="entry name" value="ABC_TM1"/>
    <property type="match status" value="1"/>
</dbReference>
<gene>
    <name evidence="7" type="ORF">MGALLINA_03160</name>
</gene>
<dbReference type="InterPro" id="IPR000515">
    <property type="entry name" value="MetI-like"/>
</dbReference>
<dbReference type="PANTHER" id="PTHR43839:SF3">
    <property type="entry name" value="OLIGOPEPTIDE ABC TRANSPORTER, PERMEASE PROTEIN"/>
    <property type="match status" value="1"/>
</dbReference>
<evidence type="ECO:0000256" key="2">
    <source>
        <dbReference type="ARBA" id="ARBA00022692"/>
    </source>
</evidence>
<dbReference type="EMBL" id="LVLH01000028">
    <property type="protein sequence ID" value="OAB48984.1"/>
    <property type="molecule type" value="Genomic_DNA"/>
</dbReference>
<dbReference type="Proteomes" id="UP000076983">
    <property type="component" value="Unassembled WGS sequence"/>
</dbReference>
<sequence>MERLKFAKSHEIISPTVPTNSFKSFLHRFFSKKINILIFAVLILLLLFLILSVLFYPYRPNEEVKDSPLFYNLPNYFDPLALKKVEVDSPFASLLRDWNEIDSKIIIQEKTAGDKLIFYYNPYRLLNVIYGKEFILFFGTDNYGISRFSFLINSLVITLFLTFIICITQMLIGAFLGTYLGYYQEKNWAKISYFTFGLFNILPYVFLNLFIFKLLGFSYLNFYLVVSLLGWINFFYSSYSVTQEIKNNEYINAYKVSGFSNQRIIWKIIIPQILWKNLSIFAENISLTLLVACSLSFFKIDNLNSFLTLGNVFKKILDDFSNIPYLIFVTAFTTLIIVLFKFLSVNLYLATIVKN</sequence>
<keyword evidence="8" id="KW-1185">Reference proteome</keyword>
<feature type="transmembrane region" description="Helical" evidence="5">
    <location>
        <begin position="191"/>
        <end position="211"/>
    </location>
</feature>
<dbReference type="Pfam" id="PF00528">
    <property type="entry name" value="BPD_transp_1"/>
    <property type="match status" value="1"/>
</dbReference>
<dbReference type="SUPFAM" id="SSF161098">
    <property type="entry name" value="MetI-like"/>
    <property type="match status" value="1"/>
</dbReference>
<name>A0A168RH82_9BACT</name>
<dbReference type="GO" id="GO:0055085">
    <property type="term" value="P:transmembrane transport"/>
    <property type="evidence" value="ECO:0007669"/>
    <property type="project" value="InterPro"/>
</dbReference>
<feature type="transmembrane region" description="Helical" evidence="5">
    <location>
        <begin position="323"/>
        <end position="349"/>
    </location>
</feature>
<keyword evidence="5" id="KW-0813">Transport</keyword>
<dbReference type="AlphaFoldDB" id="A0A168RH82"/>
<comment type="similarity">
    <text evidence="5">Belongs to the binding-protein-dependent transport system permease family.</text>
</comment>
<dbReference type="OrthoDB" id="398888at2"/>
<keyword evidence="3 5" id="KW-1133">Transmembrane helix</keyword>
<evidence type="ECO:0000256" key="4">
    <source>
        <dbReference type="ARBA" id="ARBA00023136"/>
    </source>
</evidence>
<dbReference type="InterPro" id="IPR035906">
    <property type="entry name" value="MetI-like_sf"/>
</dbReference>
<dbReference type="RefSeq" id="WP_063626108.1">
    <property type="nucleotide sequence ID" value="NZ_LVLH01000028.1"/>
</dbReference>
<keyword evidence="2 5" id="KW-0812">Transmembrane</keyword>
<evidence type="ECO:0000259" key="6">
    <source>
        <dbReference type="PROSITE" id="PS50928"/>
    </source>
</evidence>
<evidence type="ECO:0000313" key="8">
    <source>
        <dbReference type="Proteomes" id="UP000076983"/>
    </source>
</evidence>
<proteinExistence type="inferred from homology"/>
<reference evidence="7 8" key="1">
    <citation type="submission" date="2016-03" db="EMBL/GenBank/DDBJ databases">
        <title>Genome sequence of Mycoplasma gallinarum strain Mgn_IPT.</title>
        <authorList>
            <person name="Yacoub E."/>
            <person name="Sirand-Pugnet P."/>
            <person name="Barre A."/>
            <person name="Maurier F."/>
            <person name="Blanchard A."/>
            <person name="Ben Abdelmoumen B.M."/>
        </authorList>
    </citation>
    <scope>NUCLEOTIDE SEQUENCE [LARGE SCALE GENOMIC DNA]</scope>
    <source>
        <strain evidence="7 8">Mgn_IPT</strain>
    </source>
</reference>
<feature type="transmembrane region" description="Helical" evidence="5">
    <location>
        <begin position="36"/>
        <end position="58"/>
    </location>
</feature>
<evidence type="ECO:0000256" key="5">
    <source>
        <dbReference type="RuleBase" id="RU363032"/>
    </source>
</evidence>
<evidence type="ECO:0000256" key="3">
    <source>
        <dbReference type="ARBA" id="ARBA00022989"/>
    </source>
</evidence>
<dbReference type="PATRIC" id="fig|29557.3.peg.300"/>
<dbReference type="STRING" id="29557.MGALLINA_03160"/>